<dbReference type="Gene3D" id="3.40.30.10">
    <property type="entry name" value="Glutaredoxin"/>
    <property type="match status" value="1"/>
</dbReference>
<evidence type="ECO:0000256" key="4">
    <source>
        <dbReference type="ARBA" id="ARBA00023157"/>
    </source>
</evidence>
<dbReference type="PIRSF" id="PIRSF001488">
    <property type="entry name" value="Tdi_protein"/>
    <property type="match status" value="1"/>
</dbReference>
<comment type="similarity">
    <text evidence="1">Belongs to the thioredoxin family. DsbA subfamily.</text>
</comment>
<name>A0A3B0W0U4_9ZZZZ</name>
<evidence type="ECO:0000256" key="5">
    <source>
        <dbReference type="ARBA" id="ARBA00023284"/>
    </source>
</evidence>
<gene>
    <name evidence="7" type="ORF">MNBD_GAMMA03-338</name>
</gene>
<reference evidence="7" key="1">
    <citation type="submission" date="2018-06" db="EMBL/GenBank/DDBJ databases">
        <authorList>
            <person name="Zhirakovskaya E."/>
        </authorList>
    </citation>
    <scope>NUCLEOTIDE SEQUENCE</scope>
</reference>
<dbReference type="AlphaFoldDB" id="A0A3B0W0U4"/>
<feature type="domain" description="DSBA-like thioredoxin" evidence="6">
    <location>
        <begin position="100"/>
        <end position="189"/>
    </location>
</feature>
<dbReference type="SUPFAM" id="SSF52833">
    <property type="entry name" value="Thioredoxin-like"/>
    <property type="match status" value="1"/>
</dbReference>
<dbReference type="InterPro" id="IPR001853">
    <property type="entry name" value="DSBA-like_thioredoxin_dom"/>
</dbReference>
<protein>
    <recommendedName>
        <fullName evidence="2">Thiol:disulfide interchange protein DsbA</fullName>
    </recommendedName>
</protein>
<proteinExistence type="inferred from homology"/>
<dbReference type="CDD" id="cd03019">
    <property type="entry name" value="DsbA_DsbA"/>
    <property type="match status" value="1"/>
</dbReference>
<dbReference type="PROSITE" id="PS00194">
    <property type="entry name" value="THIOREDOXIN_1"/>
    <property type="match status" value="1"/>
</dbReference>
<dbReference type="InterPro" id="IPR036249">
    <property type="entry name" value="Thioredoxin-like_sf"/>
</dbReference>
<accession>A0A3B0W0U4</accession>
<evidence type="ECO:0000256" key="1">
    <source>
        <dbReference type="ARBA" id="ARBA00005791"/>
    </source>
</evidence>
<dbReference type="PANTHER" id="PTHR35891:SF2">
    <property type="entry name" value="THIOL:DISULFIDE INTERCHANGE PROTEIN DSBA"/>
    <property type="match status" value="1"/>
</dbReference>
<dbReference type="EMBL" id="UOFC01000242">
    <property type="protein sequence ID" value="VAW48891.1"/>
    <property type="molecule type" value="Genomic_DNA"/>
</dbReference>
<dbReference type="PANTHER" id="PTHR35891">
    <property type="entry name" value="THIOL:DISULFIDE INTERCHANGE PROTEIN DSBA"/>
    <property type="match status" value="1"/>
</dbReference>
<dbReference type="GO" id="GO:0016491">
    <property type="term" value="F:oxidoreductase activity"/>
    <property type="evidence" value="ECO:0007669"/>
    <property type="project" value="InterPro"/>
</dbReference>
<evidence type="ECO:0000256" key="3">
    <source>
        <dbReference type="ARBA" id="ARBA00022729"/>
    </source>
</evidence>
<dbReference type="InterPro" id="IPR050824">
    <property type="entry name" value="Thiol_disulfide_DsbA"/>
</dbReference>
<dbReference type="InterPro" id="IPR017937">
    <property type="entry name" value="Thioredoxin_CS"/>
</dbReference>
<organism evidence="7">
    <name type="scientific">hydrothermal vent metagenome</name>
    <dbReference type="NCBI Taxonomy" id="652676"/>
    <lineage>
        <taxon>unclassified sequences</taxon>
        <taxon>metagenomes</taxon>
        <taxon>ecological metagenomes</taxon>
    </lineage>
</organism>
<keyword evidence="5" id="KW-0676">Redox-active center</keyword>
<evidence type="ECO:0000259" key="6">
    <source>
        <dbReference type="Pfam" id="PF01323"/>
    </source>
</evidence>
<keyword evidence="4" id="KW-1015">Disulfide bond</keyword>
<dbReference type="Pfam" id="PF01323">
    <property type="entry name" value="DSBA"/>
    <property type="match status" value="1"/>
</dbReference>
<dbReference type="InterPro" id="IPR023205">
    <property type="entry name" value="DsbA/DsbL"/>
</dbReference>
<sequence length="210" mass="23905">MLRRKLLSSLATLFMVASLSTPTLANNSSLLAGVEYKKIPKEQSIAPFKSKVVEVFLYTCPSCYNLEPSLHKWLETKPKNIEFELMPAIFNKPKFVFLGKAFYTLKELGILDKAHKAYFDAIHRDSKHMHSVEELAEFFTQYGADKAEFIATFNSFKVDQLVRKARQLTLDYGVEGVPSIIVNGKYRTDVPMAGSPEELWEVVNKLTKMN</sequence>
<evidence type="ECO:0000256" key="2">
    <source>
        <dbReference type="ARBA" id="ARBA00013831"/>
    </source>
</evidence>
<keyword evidence="3" id="KW-0732">Signal</keyword>
<evidence type="ECO:0000313" key="7">
    <source>
        <dbReference type="EMBL" id="VAW48891.1"/>
    </source>
</evidence>